<evidence type="ECO:0000313" key="4">
    <source>
        <dbReference type="Proteomes" id="UP001589568"/>
    </source>
</evidence>
<dbReference type="PANTHER" id="PTHR30466:SF1">
    <property type="entry name" value="FMN REDUCTASE (NADH) RUTF"/>
    <property type="match status" value="1"/>
</dbReference>
<dbReference type="PANTHER" id="PTHR30466">
    <property type="entry name" value="FLAVIN REDUCTASE"/>
    <property type="match status" value="1"/>
</dbReference>
<dbReference type="InterPro" id="IPR002563">
    <property type="entry name" value="Flavin_Rdtase-like_dom"/>
</dbReference>
<dbReference type="InterPro" id="IPR012349">
    <property type="entry name" value="Split_barrel_FMN-bd"/>
</dbReference>
<comment type="caution">
    <text evidence="3">The sequence shown here is derived from an EMBL/GenBank/DDBJ whole genome shotgun (WGS) entry which is preliminary data.</text>
</comment>
<feature type="domain" description="Flavin reductase like" evidence="2">
    <location>
        <begin position="23"/>
        <end position="167"/>
    </location>
</feature>
<gene>
    <name evidence="3" type="ORF">ACFFR3_34150</name>
</gene>
<name>A0ABV5NW78_9ACTN</name>
<accession>A0ABV5NW78</accession>
<dbReference type="SUPFAM" id="SSF50475">
    <property type="entry name" value="FMN-binding split barrel"/>
    <property type="match status" value="1"/>
</dbReference>
<dbReference type="InterPro" id="IPR050268">
    <property type="entry name" value="NADH-dep_flavin_reductase"/>
</dbReference>
<dbReference type="Gene3D" id="2.30.110.10">
    <property type="entry name" value="Electron Transport, Fmn-binding Protein, Chain A"/>
    <property type="match status" value="1"/>
</dbReference>
<evidence type="ECO:0000256" key="1">
    <source>
        <dbReference type="ARBA" id="ARBA00023002"/>
    </source>
</evidence>
<dbReference type="Pfam" id="PF01613">
    <property type="entry name" value="Flavin_Reduct"/>
    <property type="match status" value="1"/>
</dbReference>
<evidence type="ECO:0000259" key="2">
    <source>
        <dbReference type="SMART" id="SM00903"/>
    </source>
</evidence>
<dbReference type="EC" id="1.5.1.-" evidence="3"/>
<dbReference type="SMART" id="SM00903">
    <property type="entry name" value="Flavin_Reduct"/>
    <property type="match status" value="1"/>
</dbReference>
<proteinExistence type="predicted"/>
<keyword evidence="4" id="KW-1185">Reference proteome</keyword>
<sequence length="184" mass="19827">MGAKKLPVLDGPVASAGDHRALMSRFPTGVAVVTAVDTVGRPHGMTCSSVTSVTLSPPTILVCLRIGSATLRAVHERGAFAVNLLDAGARDTAELFSGPVPDRFSRVRWIRSQYGLPWLVDDALAMAECRVSRVIRDGDHEVLFGRLLRVAEQPGTPLLYGMRSYSAWRPSSPARPAEMKDMSA</sequence>
<reference evidence="3 4" key="1">
    <citation type="submission" date="2024-09" db="EMBL/GenBank/DDBJ databases">
        <authorList>
            <person name="Sun Q."/>
            <person name="Mori K."/>
        </authorList>
    </citation>
    <scope>NUCLEOTIDE SEQUENCE [LARGE SCALE GENOMIC DNA]</scope>
    <source>
        <strain evidence="3 4">JCM 3324</strain>
    </source>
</reference>
<dbReference type="EMBL" id="JBHMCF010000038">
    <property type="protein sequence ID" value="MFB9474565.1"/>
    <property type="molecule type" value="Genomic_DNA"/>
</dbReference>
<dbReference type="RefSeq" id="WP_364367832.1">
    <property type="nucleotide sequence ID" value="NZ_JBHMCF010000038.1"/>
</dbReference>
<keyword evidence="1 3" id="KW-0560">Oxidoreductase</keyword>
<dbReference type="GO" id="GO:0016491">
    <property type="term" value="F:oxidoreductase activity"/>
    <property type="evidence" value="ECO:0007669"/>
    <property type="project" value="UniProtKB-KW"/>
</dbReference>
<evidence type="ECO:0000313" key="3">
    <source>
        <dbReference type="EMBL" id="MFB9474565.1"/>
    </source>
</evidence>
<organism evidence="3 4">
    <name type="scientific">Nonomuraea salmonea</name>
    <dbReference type="NCBI Taxonomy" id="46181"/>
    <lineage>
        <taxon>Bacteria</taxon>
        <taxon>Bacillati</taxon>
        <taxon>Actinomycetota</taxon>
        <taxon>Actinomycetes</taxon>
        <taxon>Streptosporangiales</taxon>
        <taxon>Streptosporangiaceae</taxon>
        <taxon>Nonomuraea</taxon>
    </lineage>
</organism>
<dbReference type="Proteomes" id="UP001589568">
    <property type="component" value="Unassembled WGS sequence"/>
</dbReference>
<protein>
    <submittedName>
        <fullName evidence="3">Flavin reductase family protein</fullName>
        <ecNumber evidence="3">1.5.1.-</ecNumber>
    </submittedName>
</protein>